<dbReference type="PANTHER" id="PTHR12879">
    <property type="entry name" value="SPHINGOLIPID DELTA 4 DESATURASE/C-4 HYDROXYLASE PROTEIN DES2"/>
    <property type="match status" value="1"/>
</dbReference>
<dbReference type="PANTHER" id="PTHR12879:SF8">
    <property type="entry name" value="SPHINGOLIPID DELTA(4)-DESATURASE DES1"/>
    <property type="match status" value="1"/>
</dbReference>
<dbReference type="Gramene" id="CDY68075">
    <property type="protein sequence ID" value="CDY68075"/>
    <property type="gene ID" value="GSBRNA2T00069204001"/>
</dbReference>
<sequence length="57" mass="6702">GHKLHKVKEISGEYYEGLESYKSWSQVIYMYIMNKTIGPFSRMKRKLSTAATRNKSE</sequence>
<evidence type="ECO:0000313" key="1">
    <source>
        <dbReference type="EMBL" id="CDY68075.1"/>
    </source>
</evidence>
<organism evidence="1">
    <name type="scientific">Brassica napus</name>
    <name type="common">Rape</name>
    <dbReference type="NCBI Taxonomy" id="3708"/>
    <lineage>
        <taxon>Eukaryota</taxon>
        <taxon>Viridiplantae</taxon>
        <taxon>Streptophyta</taxon>
        <taxon>Embryophyta</taxon>
        <taxon>Tracheophyta</taxon>
        <taxon>Spermatophyta</taxon>
        <taxon>Magnoliopsida</taxon>
        <taxon>eudicotyledons</taxon>
        <taxon>Gunneridae</taxon>
        <taxon>Pentapetalae</taxon>
        <taxon>rosids</taxon>
        <taxon>malvids</taxon>
        <taxon>Brassicales</taxon>
        <taxon>Brassicaceae</taxon>
        <taxon>Brassiceae</taxon>
        <taxon>Brassica</taxon>
    </lineage>
</organism>
<gene>
    <name evidence="1" type="primary">BnaUnng02670D</name>
    <name evidence="1" type="ORF">GSBRNA2T00069204001</name>
</gene>
<reference evidence="1" key="1">
    <citation type="journal article" date="2014" name="Science">
        <title>Plant genetics. Early allopolyploid evolution in the post-Neolithic Brassica napus oilseed genome.</title>
        <authorList>
            <person name="Chalhoub B."/>
            <person name="Denoeud F."/>
            <person name="Liu S."/>
            <person name="Parkin I.A."/>
            <person name="Tang H."/>
            <person name="Wang X."/>
            <person name="Chiquet J."/>
            <person name="Belcram H."/>
            <person name="Tong C."/>
            <person name="Samans B."/>
            <person name="Correa M."/>
            <person name="Da Silva C."/>
            <person name="Just J."/>
            <person name="Falentin C."/>
            <person name="Koh C.S."/>
            <person name="Le Clainche I."/>
            <person name="Bernard M."/>
            <person name="Bento P."/>
            <person name="Noel B."/>
            <person name="Labadie K."/>
            <person name="Alberti A."/>
            <person name="Charles M."/>
            <person name="Arnaud D."/>
            <person name="Guo H."/>
            <person name="Daviaud C."/>
            <person name="Alamery S."/>
            <person name="Jabbari K."/>
            <person name="Zhao M."/>
            <person name="Edger P.P."/>
            <person name="Chelaifa H."/>
            <person name="Tack D."/>
            <person name="Lassalle G."/>
            <person name="Mestiri I."/>
            <person name="Schnel N."/>
            <person name="Le Paslier M.C."/>
            <person name="Fan G."/>
            <person name="Renault V."/>
            <person name="Bayer P.E."/>
            <person name="Golicz A.A."/>
            <person name="Manoli S."/>
            <person name="Lee T.H."/>
            <person name="Thi V.H."/>
            <person name="Chalabi S."/>
            <person name="Hu Q."/>
            <person name="Fan C."/>
            <person name="Tollenaere R."/>
            <person name="Lu Y."/>
            <person name="Battail C."/>
            <person name="Shen J."/>
            <person name="Sidebottom C.H."/>
            <person name="Wang X."/>
            <person name="Canaguier A."/>
            <person name="Chauveau A."/>
            <person name="Berard A."/>
            <person name="Deniot G."/>
            <person name="Guan M."/>
            <person name="Liu Z."/>
            <person name="Sun F."/>
            <person name="Lim Y.P."/>
            <person name="Lyons E."/>
            <person name="Town C.D."/>
            <person name="Bancroft I."/>
            <person name="Wang X."/>
            <person name="Meng J."/>
            <person name="Ma J."/>
            <person name="Pires J.C."/>
            <person name="King G.J."/>
            <person name="Brunel D."/>
            <person name="Delourme R."/>
            <person name="Renard M."/>
            <person name="Aury J.M."/>
            <person name="Adams K.L."/>
            <person name="Batley J."/>
            <person name="Snowdon R.J."/>
            <person name="Tost J."/>
            <person name="Edwards D."/>
            <person name="Zhou Y."/>
            <person name="Hua W."/>
            <person name="Sharpe A.G."/>
            <person name="Paterson A.H."/>
            <person name="Guan C."/>
            <person name="Wincker P."/>
        </authorList>
    </citation>
    <scope>NUCLEOTIDE SEQUENCE [LARGE SCALE GENOMIC DNA]</scope>
</reference>
<reference evidence="1" key="2">
    <citation type="submission" date="2014-06" db="EMBL/GenBank/DDBJ databases">
        <authorList>
            <person name="Genoscope - CEA"/>
        </authorList>
    </citation>
    <scope>NUCLEOTIDE SEQUENCE</scope>
</reference>
<protein>
    <submittedName>
        <fullName evidence="1">BnaUnng02670D protein</fullName>
    </submittedName>
</protein>
<dbReference type="PaxDb" id="3708-A0A078JNL1"/>
<accession>A0A078JNL1</accession>
<dbReference type="STRING" id="3708.A0A078JNL1"/>
<dbReference type="EMBL" id="LK036825">
    <property type="protein sequence ID" value="CDY68075.1"/>
    <property type="molecule type" value="Genomic_DNA"/>
</dbReference>
<feature type="non-terminal residue" evidence="1">
    <location>
        <position position="1"/>
    </location>
</feature>
<name>A0A078JNL1_BRANA</name>
<proteinExistence type="predicted"/>
<dbReference type="AlphaFoldDB" id="A0A078JNL1"/>